<comment type="caution">
    <text evidence="1">The sequence shown here is derived from an EMBL/GenBank/DDBJ whole genome shotgun (WGS) entry which is preliminary data.</text>
</comment>
<accession>A0A392W807</accession>
<proteinExistence type="predicted"/>
<dbReference type="AlphaFoldDB" id="A0A392W807"/>
<keyword evidence="2" id="KW-1185">Reference proteome</keyword>
<evidence type="ECO:0000313" key="1">
    <source>
        <dbReference type="EMBL" id="MCI96774.1"/>
    </source>
</evidence>
<evidence type="ECO:0000313" key="2">
    <source>
        <dbReference type="Proteomes" id="UP000265520"/>
    </source>
</evidence>
<protein>
    <submittedName>
        <fullName evidence="1">Uncharacterized protein</fullName>
    </submittedName>
</protein>
<feature type="non-terminal residue" evidence="1">
    <location>
        <position position="35"/>
    </location>
</feature>
<dbReference type="Proteomes" id="UP000265520">
    <property type="component" value="Unassembled WGS sequence"/>
</dbReference>
<dbReference type="EMBL" id="LXQA011423629">
    <property type="protein sequence ID" value="MCI96774.1"/>
    <property type="molecule type" value="Genomic_DNA"/>
</dbReference>
<sequence length="35" mass="3733">MPAPAPGAMQAAPGVRTSKQPLSCFSYGAWREKKL</sequence>
<organism evidence="1 2">
    <name type="scientific">Trifolium medium</name>
    <dbReference type="NCBI Taxonomy" id="97028"/>
    <lineage>
        <taxon>Eukaryota</taxon>
        <taxon>Viridiplantae</taxon>
        <taxon>Streptophyta</taxon>
        <taxon>Embryophyta</taxon>
        <taxon>Tracheophyta</taxon>
        <taxon>Spermatophyta</taxon>
        <taxon>Magnoliopsida</taxon>
        <taxon>eudicotyledons</taxon>
        <taxon>Gunneridae</taxon>
        <taxon>Pentapetalae</taxon>
        <taxon>rosids</taxon>
        <taxon>fabids</taxon>
        <taxon>Fabales</taxon>
        <taxon>Fabaceae</taxon>
        <taxon>Papilionoideae</taxon>
        <taxon>50 kb inversion clade</taxon>
        <taxon>NPAAA clade</taxon>
        <taxon>Hologalegina</taxon>
        <taxon>IRL clade</taxon>
        <taxon>Trifolieae</taxon>
        <taxon>Trifolium</taxon>
    </lineage>
</organism>
<name>A0A392W807_9FABA</name>
<reference evidence="1 2" key="1">
    <citation type="journal article" date="2018" name="Front. Plant Sci.">
        <title>Red Clover (Trifolium pratense) and Zigzag Clover (T. medium) - A Picture of Genomic Similarities and Differences.</title>
        <authorList>
            <person name="Dluhosova J."/>
            <person name="Istvanek J."/>
            <person name="Nedelnik J."/>
            <person name="Repkova J."/>
        </authorList>
    </citation>
    <scope>NUCLEOTIDE SEQUENCE [LARGE SCALE GENOMIC DNA]</scope>
    <source>
        <strain evidence="2">cv. 10/8</strain>
        <tissue evidence="1">Leaf</tissue>
    </source>
</reference>